<keyword evidence="3" id="KW-1185">Reference proteome</keyword>
<gene>
    <name evidence="2" type="ORF">HMPREF0653_02181</name>
</gene>
<proteinExistence type="predicted"/>
<evidence type="ECO:0000256" key="1">
    <source>
        <dbReference type="SAM" id="Phobius"/>
    </source>
</evidence>
<feature type="transmembrane region" description="Helical" evidence="1">
    <location>
        <begin position="9"/>
        <end position="27"/>
    </location>
</feature>
<keyword evidence="1" id="KW-0812">Transmembrane</keyword>
<keyword evidence="1" id="KW-1133">Transmembrane helix</keyword>
<comment type="caution">
    <text evidence="2">The sequence shown here is derived from an EMBL/GenBank/DDBJ whole genome shotgun (WGS) entry which is preliminary data.</text>
</comment>
<dbReference type="Proteomes" id="UP000016660">
    <property type="component" value="Unassembled WGS sequence"/>
</dbReference>
<reference evidence="2 3" key="1">
    <citation type="submission" date="2013-06" db="EMBL/GenBank/DDBJ databases">
        <authorList>
            <person name="Weinstock G."/>
            <person name="Sodergren E."/>
            <person name="Lobos E.A."/>
            <person name="Fulton L."/>
            <person name="Fulton R."/>
            <person name="Courtney L."/>
            <person name="Fronick C."/>
            <person name="O'Laughlin M."/>
            <person name="Godfrey J."/>
            <person name="Wilson R.M."/>
            <person name="Miner T."/>
            <person name="Farmer C."/>
            <person name="Delehaunty K."/>
            <person name="Cordes M."/>
            <person name="Minx P."/>
            <person name="Tomlinson C."/>
            <person name="Chen J."/>
            <person name="Wollam A."/>
            <person name="Pepin K.H."/>
            <person name="Bhonagiri V."/>
            <person name="Zhang X."/>
            <person name="Warren W."/>
            <person name="Mitreva M."/>
            <person name="Mardis E.R."/>
            <person name="Wilson R.K."/>
        </authorList>
    </citation>
    <scope>NUCLEOTIDE SEQUENCE [LARGE SCALE GENOMIC DNA]</scope>
    <source>
        <strain evidence="2 3">ATCC 29426</strain>
    </source>
</reference>
<accession>A0ABN0NPY0</accession>
<keyword evidence="1" id="KW-0472">Membrane</keyword>
<name>A0ABN0NPY0_9BACT</name>
<feature type="non-terminal residue" evidence="2">
    <location>
        <position position="1"/>
    </location>
</feature>
<sequence>CGTLGVNKRYLISVLILLFAISVQNTAYMRKRYTPASAFSCYFIIFFDLVLV</sequence>
<organism evidence="2 3">
    <name type="scientific">Prevotella disiens JCM 6334 = ATCC 29426</name>
    <dbReference type="NCBI Taxonomy" id="1235811"/>
    <lineage>
        <taxon>Bacteria</taxon>
        <taxon>Pseudomonadati</taxon>
        <taxon>Bacteroidota</taxon>
        <taxon>Bacteroidia</taxon>
        <taxon>Bacteroidales</taxon>
        <taxon>Prevotellaceae</taxon>
        <taxon>Prevotella</taxon>
    </lineage>
</organism>
<evidence type="ECO:0000313" key="2">
    <source>
        <dbReference type="EMBL" id="ERJ74553.1"/>
    </source>
</evidence>
<evidence type="ECO:0000313" key="3">
    <source>
        <dbReference type="Proteomes" id="UP000016660"/>
    </source>
</evidence>
<protein>
    <submittedName>
        <fullName evidence="2">Uncharacterized protein</fullName>
    </submittedName>
</protein>
<dbReference type="EMBL" id="AWUY01000207">
    <property type="protein sequence ID" value="ERJ74553.1"/>
    <property type="molecule type" value="Genomic_DNA"/>
</dbReference>